<proteinExistence type="predicted"/>
<evidence type="ECO:0000313" key="1">
    <source>
        <dbReference type="EMBL" id="RDB36761.1"/>
    </source>
</evidence>
<evidence type="ECO:0000313" key="2">
    <source>
        <dbReference type="Proteomes" id="UP000253934"/>
    </source>
</evidence>
<comment type="caution">
    <text evidence="1">The sequence shown here is derived from an EMBL/GenBank/DDBJ whole genome shotgun (WGS) entry which is preliminary data.</text>
</comment>
<accession>A0A369KQ70</accession>
<dbReference type="Proteomes" id="UP000253934">
    <property type="component" value="Unassembled WGS sequence"/>
</dbReference>
<dbReference type="AlphaFoldDB" id="A0A369KQ70"/>
<keyword evidence="2" id="KW-1185">Reference proteome</keyword>
<sequence length="347" mass="41074">MELIKLDDFSVAKKYIDLLYKKYFIIFTNFLYNNNIRFEEFLNKKMYNTESQRLKNIQFENRFKEKIYISKLHYNLIEKIIDILCDNLNRSTIAKGIFIDIFKIIDIKENIDLKNFFIINQISIEAPIFSIKKLFELITIKINDSKEEININQIVKNNNIIIDLFNLILKILVSNNGFLKKEFNSISLKMNILGRIENEKFRFPLLQKFKFQVGKAQRFNMPDKDLKFQIFYDNEIISTLFANDILITGGISGTTRDIFSYFPFSSAKTLPSNKKQLTLEEFGILFSVVTAFMIKYKFHSYSECFIAAFQYFERDKSPNLINCSDIYRNPPFPVLCNKPIISHRLMC</sequence>
<protein>
    <submittedName>
        <fullName evidence="1">Uncharacterized protein</fullName>
    </submittedName>
</protein>
<dbReference type="EMBL" id="QOVW01000029">
    <property type="protein sequence ID" value="RDB36761.1"/>
    <property type="molecule type" value="Genomic_DNA"/>
</dbReference>
<organism evidence="1 2">
    <name type="scientific">Spirobacillus cienkowskii</name>
    <dbReference type="NCBI Taxonomy" id="495820"/>
    <lineage>
        <taxon>Bacteria</taxon>
        <taxon>Pseudomonadati</taxon>
        <taxon>Bdellovibrionota</taxon>
        <taxon>Oligoflexia</taxon>
        <taxon>Silvanigrellales</taxon>
        <taxon>Spirobacillus</taxon>
    </lineage>
</organism>
<reference evidence="1" key="1">
    <citation type="submission" date="2018-04" db="EMBL/GenBank/DDBJ databases">
        <title>Draft genome sequence of the Candidatus Spirobacillus cienkowskii, a pathogen of freshwater Daphnia species, reconstructed from hemolymph metagenomic reads.</title>
        <authorList>
            <person name="Bresciani L."/>
            <person name="Lemos L.N."/>
            <person name="Wale N."/>
            <person name="Lin J.Y."/>
            <person name="Fernandes G.R."/>
            <person name="Duffy M.A."/>
            <person name="Rodrigues J.M."/>
        </authorList>
    </citation>
    <scope>NUCLEOTIDE SEQUENCE [LARGE SCALE GENOMIC DNA]</scope>
    <source>
        <strain evidence="1">Binning01</strain>
    </source>
</reference>
<name>A0A369KQ70_9BACT</name>
<gene>
    <name evidence="1" type="ORF">DCC88_03425</name>
</gene>